<reference evidence="1" key="1">
    <citation type="submission" date="2021-06" db="EMBL/GenBank/DDBJ databases">
        <authorList>
            <person name="Kallberg Y."/>
            <person name="Tangrot J."/>
            <person name="Rosling A."/>
        </authorList>
    </citation>
    <scope>NUCLEOTIDE SEQUENCE</scope>
    <source>
        <strain evidence="1">IL203A</strain>
    </source>
</reference>
<name>A0ACA9QIA9_9GLOM</name>
<organism evidence="1 2">
    <name type="scientific">Dentiscutata heterogama</name>
    <dbReference type="NCBI Taxonomy" id="1316150"/>
    <lineage>
        <taxon>Eukaryota</taxon>
        <taxon>Fungi</taxon>
        <taxon>Fungi incertae sedis</taxon>
        <taxon>Mucoromycota</taxon>
        <taxon>Glomeromycotina</taxon>
        <taxon>Glomeromycetes</taxon>
        <taxon>Diversisporales</taxon>
        <taxon>Gigasporaceae</taxon>
        <taxon>Dentiscutata</taxon>
    </lineage>
</organism>
<dbReference type="Proteomes" id="UP000789702">
    <property type="component" value="Unassembled WGS sequence"/>
</dbReference>
<evidence type="ECO:0000313" key="2">
    <source>
        <dbReference type="Proteomes" id="UP000789702"/>
    </source>
</evidence>
<protein>
    <submittedName>
        <fullName evidence="1">13473_t:CDS:1</fullName>
    </submittedName>
</protein>
<accession>A0ACA9QIA9</accession>
<dbReference type="EMBL" id="CAJVPU010046767">
    <property type="protein sequence ID" value="CAG8752301.1"/>
    <property type="molecule type" value="Genomic_DNA"/>
</dbReference>
<comment type="caution">
    <text evidence="1">The sequence shown here is derived from an EMBL/GenBank/DDBJ whole genome shotgun (WGS) entry which is preliminary data.</text>
</comment>
<feature type="non-terminal residue" evidence="1">
    <location>
        <position position="61"/>
    </location>
</feature>
<gene>
    <name evidence="1" type="ORF">DHETER_LOCUS14718</name>
</gene>
<evidence type="ECO:0000313" key="1">
    <source>
        <dbReference type="EMBL" id="CAG8752301.1"/>
    </source>
</evidence>
<sequence length="61" mass="7272">LNDKELYNSEKEFESKLSSDIEELFSDIEQLSNKKNHKELKGLKDDKNLDKYVKNFNSFLM</sequence>
<feature type="non-terminal residue" evidence="1">
    <location>
        <position position="1"/>
    </location>
</feature>
<keyword evidence="2" id="KW-1185">Reference proteome</keyword>
<proteinExistence type="predicted"/>